<dbReference type="Proteomes" id="UP000510821">
    <property type="component" value="Chromosome"/>
</dbReference>
<proteinExistence type="predicted"/>
<sequence>MSMALAQRQPTKDEIETPAGVIKLEVPLREIITKPSGERAYTITLKPHGSSEEILTGHIGIEFKKVGYLNGILYTAARINKLTNEDTVAEITAFYPFREEPRLIGKDMGIAVMNLLLRHCESEGIAAIYTRTTNPAMLQLLGKAGFQNIEGYYLKKI</sequence>
<evidence type="ECO:0000313" key="2">
    <source>
        <dbReference type="Proteomes" id="UP000510821"/>
    </source>
</evidence>
<dbReference type="SUPFAM" id="SSF55729">
    <property type="entry name" value="Acyl-CoA N-acyltransferases (Nat)"/>
    <property type="match status" value="1"/>
</dbReference>
<organism evidence="1 2">
    <name type="scientific">Fermentimicrarchaeum limneticum</name>
    <dbReference type="NCBI Taxonomy" id="2795018"/>
    <lineage>
        <taxon>Archaea</taxon>
        <taxon>Candidatus Micrarchaeota</taxon>
        <taxon>Candidatus Fermentimicrarchaeales</taxon>
        <taxon>Candidatus Fermentimicrarchaeaceae</taxon>
        <taxon>Candidatus Fermentimicrarchaeum</taxon>
    </lineage>
</organism>
<name>A0A7D6BAA2_FERL1</name>
<gene>
    <name evidence="1" type="ORF">Sv326_0722</name>
</gene>
<protein>
    <submittedName>
        <fullName evidence="1">Uncharacterized protein</fullName>
    </submittedName>
</protein>
<evidence type="ECO:0000313" key="1">
    <source>
        <dbReference type="EMBL" id="QLJ52897.1"/>
    </source>
</evidence>
<reference evidence="2" key="1">
    <citation type="submission" date="2020-07" db="EMBL/GenBank/DDBJ databases">
        <title>Metabolic diversity and evolutionary history of the archaeal phylum ###Micrarchaeota### uncovered from a freshwater lake metagenome.</title>
        <authorList>
            <person name="Kadnikov V.V."/>
            <person name="Savvichev A.S."/>
            <person name="Mardanov A.V."/>
            <person name="Beletsky A.V."/>
            <person name="Chupakov A.V."/>
            <person name="Kokryatskaya N.M."/>
            <person name="Pimenov N.V."/>
            <person name="Ravin N.V."/>
        </authorList>
    </citation>
    <scope>NUCLEOTIDE SEQUENCE [LARGE SCALE GENOMIC DNA]</scope>
</reference>
<dbReference type="AlphaFoldDB" id="A0A7D6BAA2"/>
<dbReference type="EMBL" id="CP058998">
    <property type="protein sequence ID" value="QLJ52897.1"/>
    <property type="molecule type" value="Genomic_DNA"/>
</dbReference>
<accession>A0A7D6BAA2</accession>
<dbReference type="InterPro" id="IPR016181">
    <property type="entry name" value="Acyl_CoA_acyltransferase"/>
</dbReference>
<dbReference type="KEGG" id="flt:Sv326_0722"/>